<dbReference type="AlphaFoldDB" id="A0A8H4X0G4"/>
<protein>
    <recommendedName>
        <fullName evidence="7">Rhodopsin domain-containing protein</fullName>
    </recommendedName>
</protein>
<evidence type="ECO:0000256" key="2">
    <source>
        <dbReference type="ARBA" id="ARBA00022692"/>
    </source>
</evidence>
<reference evidence="8" key="1">
    <citation type="journal article" date="2020" name="BMC Genomics">
        <title>Correction to: Identification and distribution of gene clusters required for synthesis of sphingolipid metabolism inhibitors in diverse species of the filamentous fungus Fusarium.</title>
        <authorList>
            <person name="Kim H.S."/>
            <person name="Lohmar J.M."/>
            <person name="Busman M."/>
            <person name="Brown D.W."/>
            <person name="Naumann T.A."/>
            <person name="Divon H.H."/>
            <person name="Lysoe E."/>
            <person name="Uhlig S."/>
            <person name="Proctor R.H."/>
        </authorList>
    </citation>
    <scope>NUCLEOTIDE SEQUENCE</scope>
    <source>
        <strain evidence="8">NRRL 20472</strain>
    </source>
</reference>
<evidence type="ECO:0000256" key="6">
    <source>
        <dbReference type="SAM" id="Phobius"/>
    </source>
</evidence>
<feature type="transmembrane region" description="Helical" evidence="6">
    <location>
        <begin position="132"/>
        <end position="155"/>
    </location>
</feature>
<evidence type="ECO:0000256" key="4">
    <source>
        <dbReference type="ARBA" id="ARBA00023136"/>
    </source>
</evidence>
<gene>
    <name evidence="8" type="ORF">FSARC_11503</name>
</gene>
<proteinExistence type="inferred from homology"/>
<dbReference type="Proteomes" id="UP000622797">
    <property type="component" value="Unassembled WGS sequence"/>
</dbReference>
<keyword evidence="3 6" id="KW-1133">Transmembrane helix</keyword>
<dbReference type="InterPro" id="IPR052337">
    <property type="entry name" value="SAT4-like"/>
</dbReference>
<dbReference type="Pfam" id="PF20684">
    <property type="entry name" value="Fung_rhodopsin"/>
    <property type="match status" value="1"/>
</dbReference>
<evidence type="ECO:0000256" key="3">
    <source>
        <dbReference type="ARBA" id="ARBA00022989"/>
    </source>
</evidence>
<accession>A0A8H4X0G4</accession>
<dbReference type="EMBL" id="JABEXW010000747">
    <property type="protein sequence ID" value="KAF4956735.1"/>
    <property type="molecule type" value="Genomic_DNA"/>
</dbReference>
<dbReference type="InterPro" id="IPR049326">
    <property type="entry name" value="Rhodopsin_dom_fungi"/>
</dbReference>
<feature type="domain" description="Rhodopsin" evidence="7">
    <location>
        <begin position="34"/>
        <end position="268"/>
    </location>
</feature>
<feature type="transmembrane region" description="Helical" evidence="6">
    <location>
        <begin position="50"/>
        <end position="71"/>
    </location>
</feature>
<comment type="similarity">
    <text evidence="5">Belongs to the SAT4 family.</text>
</comment>
<dbReference type="PANTHER" id="PTHR33048">
    <property type="entry name" value="PTH11-LIKE INTEGRAL MEMBRANE PROTEIN (AFU_ORTHOLOGUE AFUA_5G11245)"/>
    <property type="match status" value="1"/>
</dbReference>
<comment type="subcellular location">
    <subcellularLocation>
        <location evidence="1">Membrane</location>
        <topology evidence="1">Multi-pass membrane protein</topology>
    </subcellularLocation>
</comment>
<evidence type="ECO:0000256" key="1">
    <source>
        <dbReference type="ARBA" id="ARBA00004141"/>
    </source>
</evidence>
<feature type="transmembrane region" description="Helical" evidence="6">
    <location>
        <begin position="188"/>
        <end position="205"/>
    </location>
</feature>
<keyword evidence="9" id="KW-1185">Reference proteome</keyword>
<dbReference type="GO" id="GO:0016020">
    <property type="term" value="C:membrane"/>
    <property type="evidence" value="ECO:0007669"/>
    <property type="project" value="UniProtKB-SubCell"/>
</dbReference>
<feature type="transmembrane region" description="Helical" evidence="6">
    <location>
        <begin position="20"/>
        <end position="38"/>
    </location>
</feature>
<feature type="transmembrane region" description="Helical" evidence="6">
    <location>
        <begin position="97"/>
        <end position="120"/>
    </location>
</feature>
<evidence type="ECO:0000259" key="7">
    <source>
        <dbReference type="Pfam" id="PF20684"/>
    </source>
</evidence>
<dbReference type="PANTHER" id="PTHR33048:SF146">
    <property type="entry name" value="INTEGRAL MEMBRANE PROTEIN"/>
    <property type="match status" value="1"/>
</dbReference>
<keyword evidence="2 6" id="KW-0812">Transmembrane</keyword>
<feature type="transmembrane region" description="Helical" evidence="6">
    <location>
        <begin position="217"/>
        <end position="234"/>
    </location>
</feature>
<evidence type="ECO:0000256" key="5">
    <source>
        <dbReference type="ARBA" id="ARBA00038359"/>
    </source>
</evidence>
<organism evidence="8 9">
    <name type="scientific">Fusarium sarcochroum</name>
    <dbReference type="NCBI Taxonomy" id="1208366"/>
    <lineage>
        <taxon>Eukaryota</taxon>
        <taxon>Fungi</taxon>
        <taxon>Dikarya</taxon>
        <taxon>Ascomycota</taxon>
        <taxon>Pezizomycotina</taxon>
        <taxon>Sordariomycetes</taxon>
        <taxon>Hypocreomycetidae</taxon>
        <taxon>Hypocreales</taxon>
        <taxon>Nectriaceae</taxon>
        <taxon>Fusarium</taxon>
        <taxon>Fusarium lateritium species complex</taxon>
    </lineage>
</organism>
<dbReference type="OrthoDB" id="5429740at2759"/>
<sequence length="334" mass="37225">MATNSVATGVPDRGPALIGVLWPLAALSLVTAILRVIIRTRNRIFGWDDLFMIFAMLCLIAWSVSLTFYALHGGLQHIEDVQKSGLDNVSLVLFLKWLSQVFGTLGVAAGKISVSALLLAIIKLSGMRWQQIYLWSVTIILASLVAVSCSILTFAQCTPAEALWDMRVKGYCIDPHIMSSYGTFTGSFNTFADASLAIIPATIFWKLNSSPTEKMQLTIVFGLNILTSICSGIKTKYLVELSNRIDQTWATYDIVVWVTAELFLMIVCEFYKTKPQSLSRERQQPNSHPGKMLSYRLLVIEVPKRGPPLNEELRWGTMRVLINSLTILTQMIRG</sequence>
<evidence type="ECO:0000313" key="9">
    <source>
        <dbReference type="Proteomes" id="UP000622797"/>
    </source>
</evidence>
<comment type="caution">
    <text evidence="8">The sequence shown here is derived from an EMBL/GenBank/DDBJ whole genome shotgun (WGS) entry which is preliminary data.</text>
</comment>
<reference evidence="8" key="2">
    <citation type="submission" date="2020-05" db="EMBL/GenBank/DDBJ databases">
        <authorList>
            <person name="Kim H.-S."/>
            <person name="Proctor R.H."/>
            <person name="Brown D.W."/>
        </authorList>
    </citation>
    <scope>NUCLEOTIDE SEQUENCE</scope>
    <source>
        <strain evidence="8">NRRL 20472</strain>
    </source>
</reference>
<feature type="transmembrane region" description="Helical" evidence="6">
    <location>
        <begin position="254"/>
        <end position="271"/>
    </location>
</feature>
<keyword evidence="4 6" id="KW-0472">Membrane</keyword>
<evidence type="ECO:0000313" key="8">
    <source>
        <dbReference type="EMBL" id="KAF4956735.1"/>
    </source>
</evidence>
<name>A0A8H4X0G4_9HYPO</name>